<reference evidence="4" key="1">
    <citation type="submission" date="2021-02" db="EMBL/GenBank/DDBJ databases">
        <authorList>
            <person name="Nowell W R."/>
        </authorList>
    </citation>
    <scope>NUCLEOTIDE SEQUENCE</scope>
</reference>
<comment type="caution">
    <text evidence="4">The sequence shown here is derived from an EMBL/GenBank/DDBJ whole genome shotgun (WGS) entry which is preliminary data.</text>
</comment>
<dbReference type="Gene3D" id="3.90.1440.10">
    <property type="entry name" value="SecA, preprotein cross-linking domain"/>
    <property type="match status" value="1"/>
</dbReference>
<dbReference type="InterPro" id="IPR011115">
    <property type="entry name" value="SecA_DEAD"/>
</dbReference>
<keyword evidence="1" id="KW-0813">Transport</keyword>
<evidence type="ECO:0000313" key="6">
    <source>
        <dbReference type="Proteomes" id="UP000663829"/>
    </source>
</evidence>
<dbReference type="GO" id="GO:0006605">
    <property type="term" value="P:protein targeting"/>
    <property type="evidence" value="ECO:0007669"/>
    <property type="project" value="InterPro"/>
</dbReference>
<dbReference type="InterPro" id="IPR014018">
    <property type="entry name" value="SecA_motor_DEAD"/>
</dbReference>
<dbReference type="PROSITE" id="PS51196">
    <property type="entry name" value="SECA_MOTOR_DEAD"/>
    <property type="match status" value="1"/>
</dbReference>
<keyword evidence="2" id="KW-0811">Translocation</keyword>
<accession>A0A814AJY8</accession>
<dbReference type="GO" id="GO:0016020">
    <property type="term" value="C:membrane"/>
    <property type="evidence" value="ECO:0007669"/>
    <property type="project" value="InterPro"/>
</dbReference>
<organism evidence="4 6">
    <name type="scientific">Didymodactylos carnosus</name>
    <dbReference type="NCBI Taxonomy" id="1234261"/>
    <lineage>
        <taxon>Eukaryota</taxon>
        <taxon>Metazoa</taxon>
        <taxon>Spiralia</taxon>
        <taxon>Gnathifera</taxon>
        <taxon>Rotifera</taxon>
        <taxon>Eurotatoria</taxon>
        <taxon>Bdelloidea</taxon>
        <taxon>Philodinida</taxon>
        <taxon>Philodinidae</taxon>
        <taxon>Didymodactylos</taxon>
    </lineage>
</organism>
<keyword evidence="6" id="KW-1185">Reference proteome</keyword>
<dbReference type="Proteomes" id="UP000681722">
    <property type="component" value="Unassembled WGS sequence"/>
</dbReference>
<evidence type="ECO:0000313" key="5">
    <source>
        <dbReference type="EMBL" id="CAF3694397.1"/>
    </source>
</evidence>
<dbReference type="GO" id="GO:0006886">
    <property type="term" value="P:intracellular protein transport"/>
    <property type="evidence" value="ECO:0007669"/>
    <property type="project" value="InterPro"/>
</dbReference>
<gene>
    <name evidence="4" type="ORF">GPM918_LOCUS9288</name>
    <name evidence="5" type="ORF">SRO942_LOCUS9289</name>
</gene>
<evidence type="ECO:0000256" key="2">
    <source>
        <dbReference type="ARBA" id="ARBA00023010"/>
    </source>
</evidence>
<dbReference type="EMBL" id="CAJOBC010001711">
    <property type="protein sequence ID" value="CAF3694397.1"/>
    <property type="molecule type" value="Genomic_DNA"/>
</dbReference>
<keyword evidence="1" id="KW-0653">Protein transport</keyword>
<dbReference type="AlphaFoldDB" id="A0A814AJY8"/>
<dbReference type="GO" id="GO:0017038">
    <property type="term" value="P:protein import"/>
    <property type="evidence" value="ECO:0007669"/>
    <property type="project" value="InterPro"/>
</dbReference>
<proteinExistence type="predicted"/>
<dbReference type="GO" id="GO:0005524">
    <property type="term" value="F:ATP binding"/>
    <property type="evidence" value="ECO:0007669"/>
    <property type="project" value="InterPro"/>
</dbReference>
<dbReference type="PANTHER" id="PTHR30612">
    <property type="entry name" value="SECA INNER MEMBRANE COMPONENT OF SEC PROTEIN SECRETION SYSTEM"/>
    <property type="match status" value="1"/>
</dbReference>
<evidence type="ECO:0000313" key="4">
    <source>
        <dbReference type="EMBL" id="CAF0913836.1"/>
    </source>
</evidence>
<dbReference type="PANTHER" id="PTHR30612:SF0">
    <property type="entry name" value="CHLOROPLAST PROTEIN-TRANSPORTING ATPASE"/>
    <property type="match status" value="1"/>
</dbReference>
<protein>
    <recommendedName>
        <fullName evidence="3">SecA family profile domain-containing protein</fullName>
    </recommendedName>
</protein>
<dbReference type="Proteomes" id="UP000663829">
    <property type="component" value="Unassembled WGS sequence"/>
</dbReference>
<evidence type="ECO:0000256" key="1">
    <source>
        <dbReference type="ARBA" id="ARBA00022927"/>
    </source>
</evidence>
<dbReference type="InterPro" id="IPR027417">
    <property type="entry name" value="P-loop_NTPase"/>
</dbReference>
<name>A0A814AJY8_9BILA</name>
<dbReference type="EMBL" id="CAJNOQ010001711">
    <property type="protein sequence ID" value="CAF0913836.1"/>
    <property type="molecule type" value="Genomic_DNA"/>
</dbReference>
<dbReference type="OrthoDB" id="9992391at2759"/>
<sequence length="1137" mass="134074">MDPITRAHRDSSYPSDINIDHAQFQVFLLHVLFEKDYPLEFINDEFVEFLFWLFEILSRYQFIDKVKEINIEISHLNWLIGLSPKVEKLCANKSDNILKEYTYLKDAIDSIYQEMKIIYIEKYLINLFEKYSNAKWLEVVIHFPETFEENNDQLCECIRENQTSTDMNIIDKIQEIIFERVFVLQEKKLNKFYKLMLKEKSDLENGFKQLDGYLYRAEISCSFQKKSPYEVLTFNNLIDTFIDRLERDGGPLIKLEIFSKVQQCLCCFQDIRLATEKLSSSPQIDWLKTLFIEHIIEKYSLIFSHENEIENLRSMLMRVNVNILHLFNNMFVCQYIDQINQAIYRNMTSVPNYQKMTKEKFLHIVELMGKVSGTKQLLDQLSDASLAIWDILLHEIEFSQLFNREMATCGIDLNEDGVEKTLLFLNRIRIQLGNENYDKFLQFFHCISKKIAKSGRKSIKPLNELLKAVHYQKLSFEQANDIVLNIDYIDWPKKIKKKESDRYRIDGQSDQTLNKIAKEAKRFKEEALKKGVSEGDKKSQISREIQEILNKKSYQNNASELDLNTIQGNIVYGEVGFFQRDILEEEFNNKKIFGKRYENRKKCLIVDEVDNMCLDRARHVLYLSHEIQSLKWLETLFINIWAVVLKTEINNPDDISAHIEDISQFIKQHVQNKNIFVPNYLHKFVNYKIKRWVDSVFQARIMREDDHFVLDVSKADELNNSKQKTIIVLDKDTGVEQYSTRWSHGLAQFLELKYRRKLSVESLKAVFMSNKEFFQRYRKYLYGLTGTLGSENSQSFLSDLYQVQFADLPTSRKIHYFQLPSKVSIEYADWLDSIAKQSIEETQKRPVLIICENFESTKNIWNELVRHGIPPHTIAKYRRDGDNIEDRFRKNRNQRENKLKDLADVILEQEKNNRDNKEAARLSELKQKNEAKEKIDAVETSYIKNALLKEYKNSFIKELTKLLEGCSLDDLFEKFVEKPEETIQIGKVCLSEKDFDLAKKCFEKGIRCGDISGFANIGLAFSIIQLNTKENVKKQSRKQLKKAIYSLEAVKRNLMANLKIAEILPPSTADVLKKISLKENYYQEQITGKLEVIGLHLHYLRKDVGDIVEPYDFILQTNEEQKSTKENAEKERNYMIF</sequence>
<dbReference type="InterPro" id="IPR000185">
    <property type="entry name" value="SecA"/>
</dbReference>
<dbReference type="Gene3D" id="3.40.50.300">
    <property type="entry name" value="P-loop containing nucleotide triphosphate hydrolases"/>
    <property type="match status" value="1"/>
</dbReference>
<dbReference type="Pfam" id="PF07517">
    <property type="entry name" value="SecA_DEAD"/>
    <property type="match status" value="1"/>
</dbReference>
<evidence type="ECO:0000259" key="3">
    <source>
        <dbReference type="PROSITE" id="PS51196"/>
    </source>
</evidence>
<feature type="domain" description="SecA family profile" evidence="3">
    <location>
        <begin position="175"/>
        <end position="1137"/>
    </location>
</feature>